<name>A0ABR2VZM7_9FUNG</name>
<protein>
    <submittedName>
        <fullName evidence="3">Uncharacterized protein</fullName>
    </submittedName>
</protein>
<feature type="region of interest" description="Disordered" evidence="1">
    <location>
        <begin position="251"/>
        <end position="329"/>
    </location>
</feature>
<organism evidence="3 4">
    <name type="scientific">Basidiobolus ranarum</name>
    <dbReference type="NCBI Taxonomy" id="34480"/>
    <lineage>
        <taxon>Eukaryota</taxon>
        <taxon>Fungi</taxon>
        <taxon>Fungi incertae sedis</taxon>
        <taxon>Zoopagomycota</taxon>
        <taxon>Entomophthoromycotina</taxon>
        <taxon>Basidiobolomycetes</taxon>
        <taxon>Basidiobolales</taxon>
        <taxon>Basidiobolaceae</taxon>
        <taxon>Basidiobolus</taxon>
    </lineage>
</organism>
<dbReference type="Proteomes" id="UP001479436">
    <property type="component" value="Unassembled WGS sequence"/>
</dbReference>
<evidence type="ECO:0000313" key="3">
    <source>
        <dbReference type="EMBL" id="KAK9711520.1"/>
    </source>
</evidence>
<evidence type="ECO:0000256" key="1">
    <source>
        <dbReference type="SAM" id="MobiDB-lite"/>
    </source>
</evidence>
<feature type="compositionally biased region" description="Low complexity" evidence="1">
    <location>
        <begin position="226"/>
        <end position="238"/>
    </location>
</feature>
<feature type="compositionally biased region" description="Polar residues" evidence="1">
    <location>
        <begin position="284"/>
        <end position="302"/>
    </location>
</feature>
<dbReference type="EMBL" id="JASJQH010007276">
    <property type="protein sequence ID" value="KAK9711520.1"/>
    <property type="molecule type" value="Genomic_DNA"/>
</dbReference>
<accession>A0ABR2VZM7</accession>
<gene>
    <name evidence="3" type="ORF">K7432_007780</name>
</gene>
<reference evidence="3 4" key="1">
    <citation type="submission" date="2023-04" db="EMBL/GenBank/DDBJ databases">
        <title>Genome of Basidiobolus ranarum AG-B5.</title>
        <authorList>
            <person name="Stajich J.E."/>
            <person name="Carter-House D."/>
            <person name="Gryganskyi A."/>
        </authorList>
    </citation>
    <scope>NUCLEOTIDE SEQUENCE [LARGE SCALE GENOMIC DNA]</scope>
    <source>
        <strain evidence="3 4">AG-B5</strain>
    </source>
</reference>
<feature type="chain" id="PRO_5045201524" evidence="2">
    <location>
        <begin position="24"/>
        <end position="329"/>
    </location>
</feature>
<comment type="caution">
    <text evidence="3">The sequence shown here is derived from an EMBL/GenBank/DDBJ whole genome shotgun (WGS) entry which is preliminary data.</text>
</comment>
<keyword evidence="4" id="KW-1185">Reference proteome</keyword>
<keyword evidence="2" id="KW-0732">Signal</keyword>
<evidence type="ECO:0000313" key="4">
    <source>
        <dbReference type="Proteomes" id="UP001479436"/>
    </source>
</evidence>
<feature type="region of interest" description="Disordered" evidence="1">
    <location>
        <begin position="211"/>
        <end position="238"/>
    </location>
</feature>
<feature type="compositionally biased region" description="Low complexity" evidence="1">
    <location>
        <begin position="251"/>
        <end position="283"/>
    </location>
</feature>
<feature type="signal peptide" evidence="2">
    <location>
        <begin position="1"/>
        <end position="23"/>
    </location>
</feature>
<sequence length="329" mass="35340">MAFKFQKYAALLLALSFNISINGQSPVTVEYPFQTVTWYVNQELVTATIQAHTQIDTVLGFVTTNTIPDTTYTDNNGRQMVTRTISGATLTRINPDVTIIQSLPQETITRSLWYSTTTETLLKKTATYIPTSGETLDYYTITGPTFGNSYIFTVIESFDHRSAINTIPGPTITYVVGDRDPVTATVENGALTTVYDNPITVLETFGPTRVTRNIDPKVSTSIGTGSLTYTPSSSNSVSVSVTTATVTVTPNTLTSSLPSSSNTSNSGTSNSASVSSASITSVSEHTSASTTNHSRTPTDSHQSTPTSKPTKCIPKPKKCTPTTKYTNCN</sequence>
<proteinExistence type="predicted"/>
<feature type="compositionally biased region" description="Low complexity" evidence="1">
    <location>
        <begin position="303"/>
        <end position="329"/>
    </location>
</feature>
<evidence type="ECO:0000256" key="2">
    <source>
        <dbReference type="SAM" id="SignalP"/>
    </source>
</evidence>